<comment type="function">
    <text evidence="8">Part of the phosphoribosylformylglycinamidine synthase complex involved in the purines biosynthetic pathway. Catalyzes the ATP-dependent conversion of formylglycinamide ribonucleotide (FGAR) and glutamine to yield formylglycinamidine ribonucleotide (FGAM) and glutamate. The FGAM synthase complex is composed of three subunits. PurQ produces an ammonia molecule by converting glutamine to glutamate. PurL transfers the ammonia molecule to FGAR to form FGAM in an ATP-dependent manner. PurS interacts with PurQ and PurL and is thought to assist in the transfer of the ammonia molecule from PurQ to PurL.</text>
</comment>
<organism evidence="9 10">
    <name type="scientific">Thermosulfidibacter takaii (strain DSM 17441 / JCM 13301 / NBRC 103674 / ABI70S6)</name>
    <dbReference type="NCBI Taxonomy" id="1298851"/>
    <lineage>
        <taxon>Bacteria</taxon>
        <taxon>Pseudomonadati</taxon>
        <taxon>Thermosulfidibacterota</taxon>
        <taxon>Thermosulfidibacteria</taxon>
        <taxon>Thermosulfidibacterales</taxon>
        <taxon>Thermosulfidibacteraceae</taxon>
    </lineage>
</organism>
<accession>A0A0S3QVV6</accession>
<dbReference type="SMART" id="SM01211">
    <property type="entry name" value="GATase_5"/>
    <property type="match status" value="1"/>
</dbReference>
<feature type="active site" description="Nucleophile" evidence="8">
    <location>
        <position position="87"/>
    </location>
</feature>
<evidence type="ECO:0000313" key="9">
    <source>
        <dbReference type="EMBL" id="BAT72463.1"/>
    </source>
</evidence>
<comment type="subunit">
    <text evidence="8">Part of the FGAM synthase complex composed of 1 PurL, 1 PurQ and 2 PurS subunits.</text>
</comment>
<dbReference type="NCBIfam" id="TIGR01737">
    <property type="entry name" value="FGAM_synth_I"/>
    <property type="match status" value="1"/>
</dbReference>
<keyword evidence="5 8" id="KW-0378">Hydrolase</keyword>
<dbReference type="STRING" id="1298851.TST_1679"/>
<keyword evidence="7 8" id="KW-0315">Glutamine amidotransferase</keyword>
<dbReference type="InterPro" id="IPR010075">
    <property type="entry name" value="PRibForGlyAmidine_synth_PurQ"/>
</dbReference>
<keyword evidence="3 8" id="KW-0547">Nucleotide-binding</keyword>
<evidence type="ECO:0000256" key="3">
    <source>
        <dbReference type="ARBA" id="ARBA00022741"/>
    </source>
</evidence>
<dbReference type="GO" id="GO:0005737">
    <property type="term" value="C:cytoplasm"/>
    <property type="evidence" value="ECO:0007669"/>
    <property type="project" value="UniProtKB-SubCell"/>
</dbReference>
<dbReference type="OrthoDB" id="9804441at2"/>
<evidence type="ECO:0000313" key="10">
    <source>
        <dbReference type="Proteomes" id="UP000063234"/>
    </source>
</evidence>
<protein>
    <recommendedName>
        <fullName evidence="8">Phosphoribosylformylglycinamidine synthase subunit PurQ</fullName>
        <shortName evidence="8">FGAM synthase</shortName>
        <ecNumber evidence="8">6.3.5.3</ecNumber>
    </recommendedName>
    <alternativeName>
        <fullName evidence="8">Formylglycinamide ribonucleotide amidotransferase subunit I</fullName>
        <shortName evidence="8">FGAR amidotransferase I</shortName>
        <shortName evidence="8">FGAR-AT I</shortName>
    </alternativeName>
    <alternativeName>
        <fullName evidence="8">Glutaminase PurQ</fullName>
        <ecNumber evidence="8">3.5.1.2</ecNumber>
    </alternativeName>
    <alternativeName>
        <fullName evidence="8">Phosphoribosylformylglycinamidine synthase subunit I</fullName>
    </alternativeName>
</protein>
<dbReference type="EC" id="6.3.5.3" evidence="8"/>
<evidence type="ECO:0000256" key="2">
    <source>
        <dbReference type="ARBA" id="ARBA00022598"/>
    </source>
</evidence>
<dbReference type="Pfam" id="PF13507">
    <property type="entry name" value="GATase_5"/>
    <property type="match status" value="1"/>
</dbReference>
<dbReference type="KEGG" id="ttk:TST_1679"/>
<dbReference type="HAMAP" id="MF_00421">
    <property type="entry name" value="PurQ"/>
    <property type="match status" value="1"/>
</dbReference>
<keyword evidence="10" id="KW-1185">Reference proteome</keyword>
<evidence type="ECO:0000256" key="4">
    <source>
        <dbReference type="ARBA" id="ARBA00022755"/>
    </source>
</evidence>
<proteinExistence type="inferred from homology"/>
<keyword evidence="4 8" id="KW-0658">Purine biosynthesis</keyword>
<keyword evidence="2 8" id="KW-0436">Ligase</keyword>
<dbReference type="RefSeq" id="WP_068550630.1">
    <property type="nucleotide sequence ID" value="NZ_AP013035.1"/>
</dbReference>
<keyword evidence="6 8" id="KW-0067">ATP-binding</keyword>
<dbReference type="EMBL" id="AP013035">
    <property type="protein sequence ID" value="BAT72463.1"/>
    <property type="molecule type" value="Genomic_DNA"/>
</dbReference>
<dbReference type="SUPFAM" id="SSF52317">
    <property type="entry name" value="Class I glutamine amidotransferase-like"/>
    <property type="match status" value="1"/>
</dbReference>
<sequence>MKFGVVVFPGSNCDMDCYWAVKEVLGEDCEYIWYQEGDIEKFDCIILPGGFSYGDYLRAGAIAKTAPVVEALKSYVKNPKKMVIGICNGFQILLEAGFLPGAMLRNKGLKFICEYVDVVVESNDTPFTCLCEKGEVLSIPIAHMEGNYYADDETLKGLINNDQVVFRYHGFNPNGSVFDIAGICNEQKNVLGMMPHPERCCERILGSEDGLKIFKSIVAYYGRKVEA</sequence>
<evidence type="ECO:0000256" key="7">
    <source>
        <dbReference type="ARBA" id="ARBA00022962"/>
    </source>
</evidence>
<reference evidence="10" key="1">
    <citation type="journal article" date="2018" name="Science">
        <title>A primordial and reversible TCA cycle in a facultatively chemolithoautotrophic thermophile.</title>
        <authorList>
            <person name="Nunoura T."/>
            <person name="Chikaraishi Y."/>
            <person name="Izaki R."/>
            <person name="Suwa T."/>
            <person name="Sato T."/>
            <person name="Harada T."/>
            <person name="Mori K."/>
            <person name="Kato Y."/>
            <person name="Miyazaki M."/>
            <person name="Shimamura S."/>
            <person name="Yanagawa K."/>
            <person name="Shuto A."/>
            <person name="Ohkouchi N."/>
            <person name="Fujita N."/>
            <person name="Takaki Y."/>
            <person name="Atomi H."/>
            <person name="Takai K."/>
        </authorList>
    </citation>
    <scope>NUCLEOTIDE SEQUENCE [LARGE SCALE GENOMIC DNA]</scope>
    <source>
        <strain evidence="10">DSM 17441 / JCM 13301 / NBRC 103674 / ABI70S6</strain>
    </source>
</reference>
<name>A0A0S3QVV6_THET7</name>
<dbReference type="PIRSF" id="PIRSF001586">
    <property type="entry name" value="FGAM_synth_I"/>
    <property type="match status" value="1"/>
</dbReference>
<dbReference type="Proteomes" id="UP000063234">
    <property type="component" value="Chromosome"/>
</dbReference>
<keyword evidence="1 8" id="KW-0963">Cytoplasm</keyword>
<dbReference type="NCBIfam" id="NF002957">
    <property type="entry name" value="PRK03619.1"/>
    <property type="match status" value="1"/>
</dbReference>
<comment type="pathway">
    <text evidence="8">Purine metabolism; IMP biosynthesis via de novo pathway; 5-amino-1-(5-phospho-D-ribosyl)imidazole from N(2)-formyl-N(1)-(5-phospho-D-ribosyl)glycinamide: step 1/2.</text>
</comment>
<dbReference type="CDD" id="cd01740">
    <property type="entry name" value="GATase1_FGAR_AT"/>
    <property type="match status" value="1"/>
</dbReference>
<evidence type="ECO:0000256" key="5">
    <source>
        <dbReference type="ARBA" id="ARBA00022801"/>
    </source>
</evidence>
<dbReference type="GO" id="GO:0005524">
    <property type="term" value="F:ATP binding"/>
    <property type="evidence" value="ECO:0007669"/>
    <property type="project" value="UniProtKB-KW"/>
</dbReference>
<dbReference type="EC" id="3.5.1.2" evidence="8"/>
<gene>
    <name evidence="8" type="primary">purQ</name>
    <name evidence="9" type="ORF">TST_1679</name>
</gene>
<dbReference type="PATRIC" id="fig|1298851.3.peg.1758"/>
<dbReference type="UniPathway" id="UPA00074">
    <property type="reaction ID" value="UER00128"/>
</dbReference>
<dbReference type="AlphaFoldDB" id="A0A0S3QVV6"/>
<dbReference type="GO" id="GO:0004359">
    <property type="term" value="F:glutaminase activity"/>
    <property type="evidence" value="ECO:0007669"/>
    <property type="project" value="UniProtKB-EC"/>
</dbReference>
<evidence type="ECO:0000256" key="1">
    <source>
        <dbReference type="ARBA" id="ARBA00022490"/>
    </source>
</evidence>
<dbReference type="PANTHER" id="PTHR47552">
    <property type="entry name" value="PHOSPHORIBOSYLFORMYLGLYCINAMIDINE SYNTHASE SUBUNIT PURQ"/>
    <property type="match status" value="1"/>
</dbReference>
<feature type="active site" evidence="8">
    <location>
        <position position="198"/>
    </location>
</feature>
<dbReference type="PROSITE" id="PS51273">
    <property type="entry name" value="GATASE_TYPE_1"/>
    <property type="match status" value="1"/>
</dbReference>
<evidence type="ECO:0000256" key="8">
    <source>
        <dbReference type="HAMAP-Rule" id="MF_00421"/>
    </source>
</evidence>
<dbReference type="PANTHER" id="PTHR47552:SF1">
    <property type="entry name" value="PHOSPHORIBOSYLFORMYLGLYCINAMIDINE SYNTHASE SUBUNIT PURQ"/>
    <property type="match status" value="1"/>
</dbReference>
<comment type="subcellular location">
    <subcellularLocation>
        <location evidence="8">Cytoplasm</location>
    </subcellularLocation>
</comment>
<evidence type="ECO:0000256" key="6">
    <source>
        <dbReference type="ARBA" id="ARBA00022840"/>
    </source>
</evidence>
<comment type="catalytic activity">
    <reaction evidence="8">
        <text>N(2)-formyl-N(1)-(5-phospho-beta-D-ribosyl)glycinamide + L-glutamine + ATP + H2O = 2-formamido-N(1)-(5-O-phospho-beta-D-ribosyl)acetamidine + L-glutamate + ADP + phosphate + H(+)</text>
        <dbReference type="Rhea" id="RHEA:17129"/>
        <dbReference type="ChEBI" id="CHEBI:15377"/>
        <dbReference type="ChEBI" id="CHEBI:15378"/>
        <dbReference type="ChEBI" id="CHEBI:29985"/>
        <dbReference type="ChEBI" id="CHEBI:30616"/>
        <dbReference type="ChEBI" id="CHEBI:43474"/>
        <dbReference type="ChEBI" id="CHEBI:58359"/>
        <dbReference type="ChEBI" id="CHEBI:147286"/>
        <dbReference type="ChEBI" id="CHEBI:147287"/>
        <dbReference type="ChEBI" id="CHEBI:456216"/>
        <dbReference type="EC" id="6.3.5.3"/>
    </reaction>
</comment>
<feature type="active site" evidence="8">
    <location>
        <position position="196"/>
    </location>
</feature>
<dbReference type="InterPro" id="IPR029062">
    <property type="entry name" value="Class_I_gatase-like"/>
</dbReference>
<dbReference type="GO" id="GO:0006189">
    <property type="term" value="P:'de novo' IMP biosynthetic process"/>
    <property type="evidence" value="ECO:0007669"/>
    <property type="project" value="UniProtKB-UniRule"/>
</dbReference>
<dbReference type="GO" id="GO:0004642">
    <property type="term" value="F:phosphoribosylformylglycinamidine synthase activity"/>
    <property type="evidence" value="ECO:0007669"/>
    <property type="project" value="UniProtKB-UniRule"/>
</dbReference>
<dbReference type="Gene3D" id="3.40.50.880">
    <property type="match status" value="1"/>
</dbReference>
<comment type="catalytic activity">
    <reaction evidence="8">
        <text>L-glutamine + H2O = L-glutamate + NH4(+)</text>
        <dbReference type="Rhea" id="RHEA:15889"/>
        <dbReference type="ChEBI" id="CHEBI:15377"/>
        <dbReference type="ChEBI" id="CHEBI:28938"/>
        <dbReference type="ChEBI" id="CHEBI:29985"/>
        <dbReference type="ChEBI" id="CHEBI:58359"/>
        <dbReference type="EC" id="3.5.1.2"/>
    </reaction>
</comment>